<comment type="caution">
    <text evidence="4">The sequence shown here is derived from an EMBL/GenBank/DDBJ whole genome shotgun (WGS) entry which is preliminary data.</text>
</comment>
<proteinExistence type="inferred from homology"/>
<reference evidence="4 5" key="1">
    <citation type="submission" date="2020-08" db="EMBL/GenBank/DDBJ databases">
        <title>Functional genomics of gut bacteria from endangered species of beetles.</title>
        <authorList>
            <person name="Carlos-Shanley C."/>
        </authorList>
    </citation>
    <scope>NUCLEOTIDE SEQUENCE [LARGE SCALE GENOMIC DNA]</scope>
    <source>
        <strain evidence="4 5">S00245</strain>
    </source>
</reference>
<dbReference type="EMBL" id="JACHLR010000008">
    <property type="protein sequence ID" value="MBB4858881.1"/>
    <property type="molecule type" value="Genomic_DNA"/>
</dbReference>
<evidence type="ECO:0000313" key="4">
    <source>
        <dbReference type="EMBL" id="MBB4858881.1"/>
    </source>
</evidence>
<sequence>MFAVADVTDRSISDLVSLAGRTAVVTGAGRGLGKAIALRLAEAGAAVLVADIDLELARAAAADIVARGQRRATGIFMDVADTASVRAAADLAVSTYGSLDIWVNNAGIFPSLRVAEMTDQVWDQVLDINTRGVFVGSREASVRMMAAGHGGVIVNIVSTAGFRGVAPGLSAYVSSKHAVCGLTKQMALELAPHGIRVLGVAPTYCVTEGNQIAASQNPDRANTAADIPAIANSRLGRVGVPDDIARAVLFCASDMSIFMTGSTLLADAGETI</sequence>
<evidence type="ECO:0000256" key="1">
    <source>
        <dbReference type="ARBA" id="ARBA00006484"/>
    </source>
</evidence>
<evidence type="ECO:0000256" key="2">
    <source>
        <dbReference type="ARBA" id="ARBA00023002"/>
    </source>
</evidence>
<dbReference type="Gene3D" id="3.40.50.720">
    <property type="entry name" value="NAD(P)-binding Rossmann-like Domain"/>
    <property type="match status" value="1"/>
</dbReference>
<dbReference type="SUPFAM" id="SSF51735">
    <property type="entry name" value="NAD(P)-binding Rossmann-fold domains"/>
    <property type="match status" value="1"/>
</dbReference>
<comment type="similarity">
    <text evidence="1 3">Belongs to the short-chain dehydrogenases/reductases (SDR) family.</text>
</comment>
<dbReference type="RefSeq" id="WP_184244976.1">
    <property type="nucleotide sequence ID" value="NZ_JACHLR010000008.1"/>
</dbReference>
<dbReference type="GO" id="GO:0016491">
    <property type="term" value="F:oxidoreductase activity"/>
    <property type="evidence" value="ECO:0007669"/>
    <property type="project" value="UniProtKB-KW"/>
</dbReference>
<dbReference type="PRINTS" id="PR00081">
    <property type="entry name" value="GDHRDH"/>
</dbReference>
<name>A0A7W7K9V9_9SPHN</name>
<dbReference type="PRINTS" id="PR00080">
    <property type="entry name" value="SDRFAMILY"/>
</dbReference>
<keyword evidence="2" id="KW-0560">Oxidoreductase</keyword>
<dbReference type="PANTHER" id="PTHR24321:SF8">
    <property type="entry name" value="ESTRADIOL 17-BETA-DEHYDROGENASE 8-RELATED"/>
    <property type="match status" value="1"/>
</dbReference>
<dbReference type="AlphaFoldDB" id="A0A7W7K9V9"/>
<gene>
    <name evidence="4" type="ORF">HNO88_002207</name>
</gene>
<keyword evidence="5" id="KW-1185">Reference proteome</keyword>
<dbReference type="FunFam" id="3.40.50.720:FF:000084">
    <property type="entry name" value="Short-chain dehydrogenase reductase"/>
    <property type="match status" value="1"/>
</dbReference>
<protein>
    <submittedName>
        <fullName evidence="4">NAD(P)-dependent dehydrogenase (Short-subunit alcohol dehydrogenase family)</fullName>
    </submittedName>
</protein>
<dbReference type="Pfam" id="PF00106">
    <property type="entry name" value="adh_short"/>
    <property type="match status" value="1"/>
</dbReference>
<dbReference type="Proteomes" id="UP000555448">
    <property type="component" value="Unassembled WGS sequence"/>
</dbReference>
<dbReference type="InterPro" id="IPR036291">
    <property type="entry name" value="NAD(P)-bd_dom_sf"/>
</dbReference>
<dbReference type="PANTHER" id="PTHR24321">
    <property type="entry name" value="DEHYDROGENASES, SHORT CHAIN"/>
    <property type="match status" value="1"/>
</dbReference>
<dbReference type="InterPro" id="IPR002347">
    <property type="entry name" value="SDR_fam"/>
</dbReference>
<dbReference type="CDD" id="cd05233">
    <property type="entry name" value="SDR_c"/>
    <property type="match status" value="1"/>
</dbReference>
<evidence type="ECO:0000256" key="3">
    <source>
        <dbReference type="RuleBase" id="RU000363"/>
    </source>
</evidence>
<organism evidence="4 5">
    <name type="scientific">Novosphingobium chloroacetimidivorans</name>
    <dbReference type="NCBI Taxonomy" id="1428314"/>
    <lineage>
        <taxon>Bacteria</taxon>
        <taxon>Pseudomonadati</taxon>
        <taxon>Pseudomonadota</taxon>
        <taxon>Alphaproteobacteria</taxon>
        <taxon>Sphingomonadales</taxon>
        <taxon>Sphingomonadaceae</taxon>
        <taxon>Novosphingobium</taxon>
    </lineage>
</organism>
<evidence type="ECO:0000313" key="5">
    <source>
        <dbReference type="Proteomes" id="UP000555448"/>
    </source>
</evidence>
<accession>A0A7W7K9V9</accession>